<protein>
    <submittedName>
        <fullName evidence="6">ABC-2 type transport system ATP-binding protein</fullName>
    </submittedName>
</protein>
<comment type="similarity">
    <text evidence="1">Belongs to the ABC transporter superfamily.</text>
</comment>
<accession>A0A2P8CWW8</accession>
<dbReference type="GO" id="GO:0016887">
    <property type="term" value="F:ATP hydrolysis activity"/>
    <property type="evidence" value="ECO:0007669"/>
    <property type="project" value="InterPro"/>
</dbReference>
<dbReference type="InterPro" id="IPR003439">
    <property type="entry name" value="ABC_transporter-like_ATP-bd"/>
</dbReference>
<dbReference type="InterPro" id="IPR017871">
    <property type="entry name" value="ABC_transporter-like_CS"/>
</dbReference>
<proteinExistence type="inferred from homology"/>
<name>A0A2P8CWW8_9BACT</name>
<dbReference type="EMBL" id="PYGD01000011">
    <property type="protein sequence ID" value="PSK89465.1"/>
    <property type="molecule type" value="Genomic_DNA"/>
</dbReference>
<dbReference type="InterPro" id="IPR003593">
    <property type="entry name" value="AAA+_ATPase"/>
</dbReference>
<evidence type="ECO:0000256" key="1">
    <source>
        <dbReference type="ARBA" id="ARBA00005417"/>
    </source>
</evidence>
<dbReference type="GO" id="GO:0005524">
    <property type="term" value="F:ATP binding"/>
    <property type="evidence" value="ECO:0007669"/>
    <property type="project" value="UniProtKB-KW"/>
</dbReference>
<keyword evidence="2" id="KW-0813">Transport</keyword>
<keyword evidence="4 6" id="KW-0067">ATP-binding</keyword>
<feature type="domain" description="ABC transporter" evidence="5">
    <location>
        <begin position="24"/>
        <end position="247"/>
    </location>
</feature>
<dbReference type="Proteomes" id="UP000240572">
    <property type="component" value="Unassembled WGS sequence"/>
</dbReference>
<dbReference type="Pfam" id="PF00005">
    <property type="entry name" value="ABC_tran"/>
    <property type="match status" value="1"/>
</dbReference>
<evidence type="ECO:0000313" key="7">
    <source>
        <dbReference type="Proteomes" id="UP000240572"/>
    </source>
</evidence>
<dbReference type="PANTHER" id="PTHR43335">
    <property type="entry name" value="ABC TRANSPORTER, ATP-BINDING PROTEIN"/>
    <property type="match status" value="1"/>
</dbReference>
<dbReference type="PROSITE" id="PS00211">
    <property type="entry name" value="ABC_TRANSPORTER_1"/>
    <property type="match status" value="1"/>
</dbReference>
<evidence type="ECO:0000256" key="3">
    <source>
        <dbReference type="ARBA" id="ARBA00022741"/>
    </source>
</evidence>
<evidence type="ECO:0000259" key="5">
    <source>
        <dbReference type="PROSITE" id="PS50893"/>
    </source>
</evidence>
<dbReference type="AlphaFoldDB" id="A0A2P8CWW8"/>
<dbReference type="SMART" id="SM00382">
    <property type="entry name" value="AAA"/>
    <property type="match status" value="1"/>
</dbReference>
<evidence type="ECO:0000256" key="4">
    <source>
        <dbReference type="ARBA" id="ARBA00022840"/>
    </source>
</evidence>
<organism evidence="6 7">
    <name type="scientific">Taibaiella chishuiensis</name>
    <dbReference type="NCBI Taxonomy" id="1434707"/>
    <lineage>
        <taxon>Bacteria</taxon>
        <taxon>Pseudomonadati</taxon>
        <taxon>Bacteroidota</taxon>
        <taxon>Chitinophagia</taxon>
        <taxon>Chitinophagales</taxon>
        <taxon>Chitinophagaceae</taxon>
        <taxon>Taibaiella</taxon>
    </lineage>
</organism>
<reference evidence="6 7" key="1">
    <citation type="submission" date="2018-03" db="EMBL/GenBank/DDBJ databases">
        <title>Genomic Encyclopedia of Type Strains, Phase III (KMG-III): the genomes of soil and plant-associated and newly described type strains.</title>
        <authorList>
            <person name="Whitman W."/>
        </authorList>
    </citation>
    <scope>NUCLEOTIDE SEQUENCE [LARGE SCALE GENOMIC DNA]</scope>
    <source>
        <strain evidence="6 7">CGMCC 1.12700</strain>
    </source>
</reference>
<dbReference type="PANTHER" id="PTHR43335:SF2">
    <property type="entry name" value="ABC TRANSPORTER, ATP-BINDING PROTEIN"/>
    <property type="match status" value="1"/>
</dbReference>
<sequence>MNPGYLCLRVCNPSLKHNPMAPILSIRQIAKAYGPVQALKGISFDVPEGSVFGVLGPNGSGKTTLLGILLDVLQADGGSFAWFGGIDHQAARRQIGSLLETPNFYHYLSAVRNLEINAAIKGRGQDDIGRVLDIVKLSHRKDSKFSTYSLGMKQRLAIANALLGRPRVLLLDEPTNGLDPEGIAEIRELIRTLNAEGITVIMASHLLDEVEKVCTHAAILKEGALLLSGDVAEIFRDGDMLEVGAADLARLQQVLQGLKGVQALTHKGKVLSLVLDEPLTAGDLNRYCFEQGIVLSHLSLKQKSLEARFMELTR</sequence>
<keyword evidence="3" id="KW-0547">Nucleotide-binding</keyword>
<dbReference type="InterPro" id="IPR027417">
    <property type="entry name" value="P-loop_NTPase"/>
</dbReference>
<keyword evidence="7" id="KW-1185">Reference proteome</keyword>
<dbReference type="Gene3D" id="3.40.50.300">
    <property type="entry name" value="P-loop containing nucleotide triphosphate hydrolases"/>
    <property type="match status" value="1"/>
</dbReference>
<dbReference type="SUPFAM" id="SSF52540">
    <property type="entry name" value="P-loop containing nucleoside triphosphate hydrolases"/>
    <property type="match status" value="1"/>
</dbReference>
<evidence type="ECO:0000256" key="2">
    <source>
        <dbReference type="ARBA" id="ARBA00022448"/>
    </source>
</evidence>
<gene>
    <name evidence="6" type="ORF">B0I18_11119</name>
</gene>
<evidence type="ECO:0000313" key="6">
    <source>
        <dbReference type="EMBL" id="PSK89465.1"/>
    </source>
</evidence>
<comment type="caution">
    <text evidence="6">The sequence shown here is derived from an EMBL/GenBank/DDBJ whole genome shotgun (WGS) entry which is preliminary data.</text>
</comment>
<dbReference type="PROSITE" id="PS50893">
    <property type="entry name" value="ABC_TRANSPORTER_2"/>
    <property type="match status" value="1"/>
</dbReference>